<dbReference type="CDD" id="cd06558">
    <property type="entry name" value="crotonase-like"/>
    <property type="match status" value="1"/>
</dbReference>
<reference evidence="1 2" key="1">
    <citation type="submission" date="2020-08" db="EMBL/GenBank/DDBJ databases">
        <title>Genomic Encyclopedia of Type Strains, Phase IV (KMG-IV): sequencing the most valuable type-strain genomes for metagenomic binning, comparative biology and taxonomic classification.</title>
        <authorList>
            <person name="Goeker M."/>
        </authorList>
    </citation>
    <scope>NUCLEOTIDE SEQUENCE [LARGE SCALE GENOMIC DNA]</scope>
    <source>
        <strain evidence="1 2">DSM 29781</strain>
    </source>
</reference>
<dbReference type="PANTHER" id="PTHR11941">
    <property type="entry name" value="ENOYL-COA HYDRATASE-RELATED"/>
    <property type="match status" value="1"/>
</dbReference>
<proteinExistence type="predicted"/>
<dbReference type="InterPro" id="IPR001753">
    <property type="entry name" value="Enoyl-CoA_hydra/iso"/>
</dbReference>
<dbReference type="GO" id="GO:0003824">
    <property type="term" value="F:catalytic activity"/>
    <property type="evidence" value="ECO:0007669"/>
    <property type="project" value="UniProtKB-ARBA"/>
</dbReference>
<accession>A0A7W8HIV5</accession>
<dbReference type="Proteomes" id="UP000532440">
    <property type="component" value="Unassembled WGS sequence"/>
</dbReference>
<dbReference type="SUPFAM" id="SSF52096">
    <property type="entry name" value="ClpP/crotonase"/>
    <property type="match status" value="1"/>
</dbReference>
<keyword evidence="2" id="KW-1185">Reference proteome</keyword>
<dbReference type="Pfam" id="PF00378">
    <property type="entry name" value="ECH_1"/>
    <property type="match status" value="1"/>
</dbReference>
<evidence type="ECO:0000313" key="1">
    <source>
        <dbReference type="EMBL" id="MBB5272899.1"/>
    </source>
</evidence>
<dbReference type="Gene3D" id="3.90.226.10">
    <property type="entry name" value="2-enoyl-CoA Hydratase, Chain A, domain 1"/>
    <property type="match status" value="1"/>
</dbReference>
<gene>
    <name evidence="1" type="ORF">HNQ70_002922</name>
</gene>
<dbReference type="RefSeq" id="WP_183968887.1">
    <property type="nucleotide sequence ID" value="NZ_BAABEW010000012.1"/>
</dbReference>
<protein>
    <submittedName>
        <fullName evidence="1">Enoyl-CoA hydratase/carnithine racemase</fullName>
    </submittedName>
</protein>
<sequence>MTRRFDQTTATPIAGHDGAPLLQRADGFARITLNRPAEHNRLDPADVDALLEVFAQMREAPPRALVIAGRGERTFSSGYTLHAIVDELDSRFERMLDALETLPCTTIAALGGSVYGGATDLALCCDLRIGVPGIRMFMPAARFGLHYYPGGLRRYVARLGLSAASRLMLTAMTIEADEMLRIGFLGELVARDLLEERVEACLDAIALTEPKVVAQMKAHLLALARRRADEPEAIELEASMARASAASLRSPELQARLEERLRK</sequence>
<dbReference type="GO" id="GO:0006635">
    <property type="term" value="P:fatty acid beta-oxidation"/>
    <property type="evidence" value="ECO:0007669"/>
    <property type="project" value="TreeGrafter"/>
</dbReference>
<dbReference type="EMBL" id="JACHGB010000005">
    <property type="protein sequence ID" value="MBB5272899.1"/>
    <property type="molecule type" value="Genomic_DNA"/>
</dbReference>
<evidence type="ECO:0000313" key="2">
    <source>
        <dbReference type="Proteomes" id="UP000532440"/>
    </source>
</evidence>
<dbReference type="AlphaFoldDB" id="A0A7W8HIV5"/>
<name>A0A7W8HIV5_9BURK</name>
<comment type="caution">
    <text evidence="1">The sequence shown here is derived from an EMBL/GenBank/DDBJ whole genome shotgun (WGS) entry which is preliminary data.</text>
</comment>
<dbReference type="PANTHER" id="PTHR11941:SF54">
    <property type="entry name" value="ENOYL-COA HYDRATASE, MITOCHONDRIAL"/>
    <property type="match status" value="1"/>
</dbReference>
<organism evidence="1 2">
    <name type="scientific">Quisquiliibacterium transsilvanicum</name>
    <dbReference type="NCBI Taxonomy" id="1549638"/>
    <lineage>
        <taxon>Bacteria</taxon>
        <taxon>Pseudomonadati</taxon>
        <taxon>Pseudomonadota</taxon>
        <taxon>Betaproteobacteria</taxon>
        <taxon>Burkholderiales</taxon>
        <taxon>Burkholderiaceae</taxon>
        <taxon>Quisquiliibacterium</taxon>
    </lineage>
</organism>
<dbReference type="InterPro" id="IPR029045">
    <property type="entry name" value="ClpP/crotonase-like_dom_sf"/>
</dbReference>